<evidence type="ECO:0000313" key="2">
    <source>
        <dbReference type="Proteomes" id="UP000308886"/>
    </source>
</evidence>
<reference evidence="1" key="1">
    <citation type="submission" date="2019-04" db="EMBL/GenBank/DDBJ databases">
        <title>Microbes associate with the intestines of laboratory mice.</title>
        <authorList>
            <person name="Navarre W."/>
            <person name="Wong E."/>
            <person name="Huang K."/>
            <person name="Tropini C."/>
            <person name="Ng K."/>
            <person name="Yu B."/>
        </authorList>
    </citation>
    <scope>NUCLEOTIDE SEQUENCE</scope>
    <source>
        <strain evidence="1">NM73_A23</strain>
    </source>
</reference>
<dbReference type="EMBL" id="SRZC01000008">
    <property type="protein sequence ID" value="TGX82604.1"/>
    <property type="molecule type" value="Genomic_DNA"/>
</dbReference>
<evidence type="ECO:0000313" key="1">
    <source>
        <dbReference type="EMBL" id="TGX82604.1"/>
    </source>
</evidence>
<protein>
    <submittedName>
        <fullName evidence="1">Uncharacterized protein</fullName>
    </submittedName>
</protein>
<name>A0AC61QR87_9BACT</name>
<keyword evidence="2" id="KW-1185">Reference proteome</keyword>
<dbReference type="Proteomes" id="UP000308886">
    <property type="component" value="Unassembled WGS sequence"/>
</dbReference>
<sequence length="281" mass="32471">MKKIIYLAFCLMCFTACENTQKQQSDNTESRDSLQRVIEQKNNEINDMLGTLNEIQEGFRQISIAEDRVTVIKDGEATSRKEQIRSDIEFIAQQMQHNRELIAKLQKQAREGSIAAEQLKKTIENLTAQLEEKNKQLETLRTELHAKDLRIEVLDMTVSSLNNDVEELKNESATKSVTISNQDKQLNTAWYVFGTKKELAENRILEKGKVLRANFNKNYFTKIDVRVDKEIKLYSKSAKLLTSHPSTSYTLQPDASKQYVLRITNPELFWSTSKYLVIQVK</sequence>
<organism evidence="1 2">
    <name type="scientific">Palleniella muris</name>
    <dbReference type="NCBI Taxonomy" id="3038145"/>
    <lineage>
        <taxon>Bacteria</taxon>
        <taxon>Pseudomonadati</taxon>
        <taxon>Bacteroidota</taxon>
        <taxon>Bacteroidia</taxon>
        <taxon>Bacteroidales</taxon>
        <taxon>Prevotellaceae</taxon>
        <taxon>Palleniella</taxon>
    </lineage>
</organism>
<accession>A0AC61QR87</accession>
<proteinExistence type="predicted"/>
<comment type="caution">
    <text evidence="1">The sequence shown here is derived from an EMBL/GenBank/DDBJ whole genome shotgun (WGS) entry which is preliminary data.</text>
</comment>
<gene>
    <name evidence="1" type="ORF">E5358_06020</name>
</gene>